<dbReference type="GO" id="GO:0005092">
    <property type="term" value="F:GDP-dissociation inhibitor activity"/>
    <property type="evidence" value="ECO:0007669"/>
    <property type="project" value="TreeGrafter"/>
</dbReference>
<dbReference type="SUPFAM" id="SSF75689">
    <property type="entry name" value="Zinc-binding domain of translation initiation factor 2 beta"/>
    <property type="match status" value="1"/>
</dbReference>
<dbReference type="Proteomes" id="UP000694427">
    <property type="component" value="Unplaced"/>
</dbReference>
<accession>A0A8C1JHU0</accession>
<dbReference type="GO" id="GO:0001732">
    <property type="term" value="P:formation of cytoplasmic translation initiation complex"/>
    <property type="evidence" value="ECO:0007669"/>
    <property type="project" value="TreeGrafter"/>
</dbReference>
<feature type="domain" description="W2" evidence="8">
    <location>
        <begin position="146"/>
        <end position="333"/>
    </location>
</feature>
<keyword evidence="3" id="KW-0396">Initiation factor</keyword>
<dbReference type="InterPro" id="IPR016189">
    <property type="entry name" value="Transl_init_fac_IF2/IF5_N"/>
</dbReference>
<evidence type="ECO:0000256" key="6">
    <source>
        <dbReference type="ARBA" id="ARBA00023134"/>
    </source>
</evidence>
<dbReference type="Ensembl" id="ENSCCRT00010035938.1">
    <property type="protein sequence ID" value="ENSCCRP00010032761.1"/>
    <property type="gene ID" value="ENSCCRG00010013922.1"/>
</dbReference>
<feature type="compositionally biased region" description="Basic and acidic residues" evidence="7">
    <location>
        <begin position="152"/>
        <end position="170"/>
    </location>
</feature>
<protein>
    <recommendedName>
        <fullName evidence="2">Eukaryotic translation initiation factor 5</fullName>
    </recommendedName>
</protein>
<sequence>MSVNVNRSVSDQFYRYKMPRLIAKVEGKGNGIKTVIVNMVDVAKALNRPPTYPTKFFGCELGAQTQFDAKNDRYIVDGSHEANKLQDMLDGFIRKFVLCSECDNPETDLHVNAKKQTIGSSCKACGNRGMLDTRHKLCTFILKNPPESDSSCVKEKKEKEKKNRKKDKENGSGSGEAGNHNDIDAPDVVDGEEDDDDWAEETTEEAQRRRMEEISDHAKNLTLSEDLEKTLEERVNIFYNFVKFCHNDKKAQKYLLGGFECLVKLHQSQLLPRVPIILKALYDADLLEEDVILMWAEKVSKKYVSKELAKEIHAKAAPFVKWLKEAEEESEGSEAEEEEDDENVEVVYSSSARELKVETVKPEKAEEDDDLDIDAI</sequence>
<dbReference type="GO" id="GO:0005525">
    <property type="term" value="F:GTP binding"/>
    <property type="evidence" value="ECO:0007669"/>
    <property type="project" value="UniProtKB-KW"/>
</dbReference>
<evidence type="ECO:0000256" key="7">
    <source>
        <dbReference type="SAM" id="MobiDB-lite"/>
    </source>
</evidence>
<dbReference type="Gene3D" id="3.30.30.170">
    <property type="match status" value="1"/>
</dbReference>
<dbReference type="PROSITE" id="PS51363">
    <property type="entry name" value="W2"/>
    <property type="match status" value="1"/>
</dbReference>
<dbReference type="GO" id="GO:0003743">
    <property type="term" value="F:translation initiation factor activity"/>
    <property type="evidence" value="ECO:0007669"/>
    <property type="project" value="UniProtKB-KW"/>
</dbReference>
<dbReference type="SMART" id="SM00653">
    <property type="entry name" value="eIF2B_5"/>
    <property type="match status" value="1"/>
</dbReference>
<feature type="compositionally biased region" description="Acidic residues" evidence="7">
    <location>
        <begin position="327"/>
        <end position="344"/>
    </location>
</feature>
<dbReference type="InterPro" id="IPR045196">
    <property type="entry name" value="IF2/IF5"/>
</dbReference>
<dbReference type="InterPro" id="IPR016190">
    <property type="entry name" value="Transl_init_fac_IF2/IF5_Zn-bd"/>
</dbReference>
<dbReference type="SMART" id="SM00515">
    <property type="entry name" value="eIF5C"/>
    <property type="match status" value="1"/>
</dbReference>
<reference evidence="9" key="1">
    <citation type="submission" date="2025-08" db="UniProtKB">
        <authorList>
            <consortium name="Ensembl"/>
        </authorList>
    </citation>
    <scope>IDENTIFICATION</scope>
</reference>
<keyword evidence="6" id="KW-0342">GTP-binding</keyword>
<evidence type="ECO:0000313" key="9">
    <source>
        <dbReference type="Ensembl" id="ENSCCRP00010032761.1"/>
    </source>
</evidence>
<evidence type="ECO:0000256" key="5">
    <source>
        <dbReference type="ARBA" id="ARBA00022917"/>
    </source>
</evidence>
<dbReference type="InterPro" id="IPR002735">
    <property type="entry name" value="Transl_init_fac_IF2/IF5_dom"/>
</dbReference>
<dbReference type="GO" id="GO:0071074">
    <property type="term" value="F:eukaryotic initiation factor eIF2 binding"/>
    <property type="evidence" value="ECO:0007669"/>
    <property type="project" value="TreeGrafter"/>
</dbReference>
<evidence type="ECO:0000256" key="1">
    <source>
        <dbReference type="ARBA" id="ARBA00010397"/>
    </source>
</evidence>
<feature type="compositionally biased region" description="Acidic residues" evidence="7">
    <location>
        <begin position="184"/>
        <end position="204"/>
    </location>
</feature>
<dbReference type="PANTHER" id="PTHR23001:SF7">
    <property type="entry name" value="EUKARYOTIC TRANSLATION INITIATION FACTOR 5"/>
    <property type="match status" value="1"/>
</dbReference>
<keyword evidence="4" id="KW-0547">Nucleotide-binding</keyword>
<reference evidence="9" key="2">
    <citation type="submission" date="2025-09" db="UniProtKB">
        <authorList>
            <consortium name="Ensembl"/>
        </authorList>
    </citation>
    <scope>IDENTIFICATION</scope>
</reference>
<dbReference type="PANTHER" id="PTHR23001">
    <property type="entry name" value="EUKARYOTIC TRANSLATION INITIATION FACTOR"/>
    <property type="match status" value="1"/>
</dbReference>
<keyword evidence="10" id="KW-1185">Reference proteome</keyword>
<dbReference type="GO" id="GO:0005829">
    <property type="term" value="C:cytosol"/>
    <property type="evidence" value="ECO:0007669"/>
    <property type="project" value="TreeGrafter"/>
</dbReference>
<dbReference type="SUPFAM" id="SSF48371">
    <property type="entry name" value="ARM repeat"/>
    <property type="match status" value="1"/>
</dbReference>
<evidence type="ECO:0000256" key="3">
    <source>
        <dbReference type="ARBA" id="ARBA00022540"/>
    </source>
</evidence>
<organism evidence="9 10">
    <name type="scientific">Cyprinus carpio</name>
    <name type="common">Common carp</name>
    <dbReference type="NCBI Taxonomy" id="7962"/>
    <lineage>
        <taxon>Eukaryota</taxon>
        <taxon>Metazoa</taxon>
        <taxon>Chordata</taxon>
        <taxon>Craniata</taxon>
        <taxon>Vertebrata</taxon>
        <taxon>Euteleostomi</taxon>
        <taxon>Actinopterygii</taxon>
        <taxon>Neopterygii</taxon>
        <taxon>Teleostei</taxon>
        <taxon>Ostariophysi</taxon>
        <taxon>Cypriniformes</taxon>
        <taxon>Cyprinidae</taxon>
        <taxon>Cyprininae</taxon>
        <taxon>Cyprinus</taxon>
    </lineage>
</organism>
<dbReference type="Gene3D" id="2.20.25.350">
    <property type="match status" value="1"/>
</dbReference>
<feature type="region of interest" description="Disordered" evidence="7">
    <location>
        <begin position="147"/>
        <end position="213"/>
    </location>
</feature>
<dbReference type="AlphaFoldDB" id="A0A8C1JHU0"/>
<comment type="similarity">
    <text evidence="1">Belongs to the eIF-2-beta/eIF-5 family.</text>
</comment>
<dbReference type="SUPFAM" id="SSF100966">
    <property type="entry name" value="Translation initiation factor 2 beta, aIF2beta, N-terminal domain"/>
    <property type="match status" value="1"/>
</dbReference>
<dbReference type="InterPro" id="IPR003307">
    <property type="entry name" value="W2_domain"/>
</dbReference>
<dbReference type="InterPro" id="IPR016024">
    <property type="entry name" value="ARM-type_fold"/>
</dbReference>
<feature type="region of interest" description="Disordered" evidence="7">
    <location>
        <begin position="327"/>
        <end position="376"/>
    </location>
</feature>
<evidence type="ECO:0000313" key="10">
    <source>
        <dbReference type="Proteomes" id="UP000694427"/>
    </source>
</evidence>
<proteinExistence type="inferred from homology"/>
<dbReference type="FunFam" id="3.30.30.170:FF:000002">
    <property type="entry name" value="Eukaryotic translation initiation factor 5"/>
    <property type="match status" value="1"/>
</dbReference>
<gene>
    <name evidence="9" type="primary">LOC109103838</name>
</gene>
<evidence type="ECO:0000256" key="4">
    <source>
        <dbReference type="ARBA" id="ARBA00022741"/>
    </source>
</evidence>
<dbReference type="FunFam" id="2.20.25.350:FF:000002">
    <property type="entry name" value="Eukaryotic translation initiation factor 5"/>
    <property type="match status" value="1"/>
</dbReference>
<evidence type="ECO:0000256" key="2">
    <source>
        <dbReference type="ARBA" id="ARBA00018059"/>
    </source>
</evidence>
<dbReference type="Pfam" id="PF01873">
    <property type="entry name" value="eIF-5_eIF-2B"/>
    <property type="match status" value="1"/>
</dbReference>
<dbReference type="Gene3D" id="1.25.40.180">
    <property type="match status" value="1"/>
</dbReference>
<evidence type="ECO:0000259" key="8">
    <source>
        <dbReference type="PROSITE" id="PS51363"/>
    </source>
</evidence>
<name>A0A8C1JHU0_CYPCA</name>
<dbReference type="Pfam" id="PF02020">
    <property type="entry name" value="W2"/>
    <property type="match status" value="1"/>
</dbReference>
<feature type="compositionally biased region" description="Basic and acidic residues" evidence="7">
    <location>
        <begin position="353"/>
        <end position="364"/>
    </location>
</feature>
<keyword evidence="5" id="KW-0648">Protein biosynthesis</keyword>
<dbReference type="CDD" id="cd11561">
    <property type="entry name" value="W2_eIF5"/>
    <property type="match status" value="1"/>
</dbReference>
<feature type="compositionally biased region" description="Acidic residues" evidence="7">
    <location>
        <begin position="365"/>
        <end position="376"/>
    </location>
</feature>